<evidence type="ECO:0000256" key="4">
    <source>
        <dbReference type="ARBA" id="ARBA00023052"/>
    </source>
</evidence>
<proteinExistence type="inferred from homology"/>
<comment type="cofactor">
    <cofactor evidence="6">
        <name>thiamine diphosphate</name>
        <dbReference type="ChEBI" id="CHEBI:58937"/>
    </cofactor>
    <text evidence="6">Binds 1 thiamine pyrophosphate per subunit.</text>
</comment>
<dbReference type="EC" id="2.2.1.9" evidence="6"/>
<dbReference type="KEGG" id="caqu:CAQU_01535"/>
<dbReference type="GO" id="GO:0009234">
    <property type="term" value="P:menaquinone biosynthetic process"/>
    <property type="evidence" value="ECO:0007669"/>
    <property type="project" value="UniProtKB-UniRule"/>
</dbReference>
<dbReference type="Gene3D" id="3.40.50.970">
    <property type="match status" value="2"/>
</dbReference>
<dbReference type="InterPro" id="IPR012001">
    <property type="entry name" value="Thiamin_PyroP_enz_TPP-bd_dom"/>
</dbReference>
<protein>
    <recommendedName>
        <fullName evidence="6">2-succinyl-5-enolpyruvyl-6-hydroxy-3-cyclohexene-1-carboxylate synthase</fullName>
        <shortName evidence="6">SEPHCHC synthase</shortName>
        <ecNumber evidence="6">2.2.1.9</ecNumber>
    </recommendedName>
    <alternativeName>
        <fullName evidence="6">Menaquinone biosynthesis protein MenD</fullName>
    </alternativeName>
</protein>
<dbReference type="GO" id="GO:0070204">
    <property type="term" value="F:2-succinyl-5-enolpyruvyl-6-hydroxy-3-cyclohexene-1-carboxylic-acid synthase activity"/>
    <property type="evidence" value="ECO:0007669"/>
    <property type="project" value="UniProtKB-UniRule"/>
</dbReference>
<dbReference type="HAMAP" id="MF_01659">
    <property type="entry name" value="MenD"/>
    <property type="match status" value="1"/>
</dbReference>
<dbReference type="RefSeq" id="WP_075724609.1">
    <property type="nucleotide sequence ID" value="NZ_CP009245.1"/>
</dbReference>
<comment type="cofactor">
    <cofactor evidence="6">
        <name>Mg(2+)</name>
        <dbReference type="ChEBI" id="CHEBI:18420"/>
    </cofactor>
    <cofactor evidence="6">
        <name>Mn(2+)</name>
        <dbReference type="ChEBI" id="CHEBI:29035"/>
    </cofactor>
</comment>
<keyword evidence="1 6" id="KW-0808">Transferase</keyword>
<comment type="catalytic activity">
    <reaction evidence="6">
        <text>isochorismate + 2-oxoglutarate + H(+) = 5-enolpyruvoyl-6-hydroxy-2-succinyl-cyclohex-3-ene-1-carboxylate + CO2</text>
        <dbReference type="Rhea" id="RHEA:25593"/>
        <dbReference type="ChEBI" id="CHEBI:15378"/>
        <dbReference type="ChEBI" id="CHEBI:16526"/>
        <dbReference type="ChEBI" id="CHEBI:16810"/>
        <dbReference type="ChEBI" id="CHEBI:29780"/>
        <dbReference type="ChEBI" id="CHEBI:58818"/>
        <dbReference type="EC" id="2.2.1.9"/>
    </reaction>
</comment>
<dbReference type="UniPathway" id="UPA00079"/>
<dbReference type="OrthoDB" id="9791859at2"/>
<evidence type="ECO:0000259" key="7">
    <source>
        <dbReference type="Pfam" id="PF02776"/>
    </source>
</evidence>
<dbReference type="PIRSF" id="PIRSF004983">
    <property type="entry name" value="MenD"/>
    <property type="match status" value="1"/>
</dbReference>
<keyword evidence="6" id="KW-0474">Menaquinone biosynthesis</keyword>
<dbReference type="STRING" id="1431546.CAQU_01535"/>
<organism evidence="8 9">
    <name type="scientific">Corynebacterium aquilae DSM 44791</name>
    <dbReference type="NCBI Taxonomy" id="1431546"/>
    <lineage>
        <taxon>Bacteria</taxon>
        <taxon>Bacillati</taxon>
        <taxon>Actinomycetota</taxon>
        <taxon>Actinomycetes</taxon>
        <taxon>Mycobacteriales</taxon>
        <taxon>Corynebacteriaceae</taxon>
        <taxon>Corynebacterium</taxon>
    </lineage>
</organism>
<keyword evidence="3 6" id="KW-0460">Magnesium</keyword>
<dbReference type="InterPro" id="IPR004433">
    <property type="entry name" value="MenaQ_synth_MenD"/>
</dbReference>
<dbReference type="SUPFAM" id="SSF52518">
    <property type="entry name" value="Thiamin diphosphate-binding fold (THDP-binding)"/>
    <property type="match status" value="2"/>
</dbReference>
<reference evidence="8 9" key="1">
    <citation type="submission" date="2014-08" db="EMBL/GenBank/DDBJ databases">
        <title>Complete genome sequence of Corynebacterium aquilae S-613T(T) (=DSM 44791(T)), isolated from the choana of a healthy golden eagle.</title>
        <authorList>
            <person name="Ruckert C."/>
            <person name="Albersmeier A."/>
            <person name="Winkler A."/>
            <person name="Kalinowski J."/>
        </authorList>
    </citation>
    <scope>NUCLEOTIDE SEQUENCE [LARGE SCALE GENOMIC DNA]</scope>
    <source>
        <strain evidence="8 9">S-613</strain>
    </source>
</reference>
<evidence type="ECO:0000256" key="1">
    <source>
        <dbReference type="ARBA" id="ARBA00022679"/>
    </source>
</evidence>
<dbReference type="PANTHER" id="PTHR42916:SF1">
    <property type="entry name" value="PROTEIN PHYLLO, CHLOROPLASTIC"/>
    <property type="match status" value="1"/>
</dbReference>
<dbReference type="GO" id="GO:0030976">
    <property type="term" value="F:thiamine pyrophosphate binding"/>
    <property type="evidence" value="ECO:0007669"/>
    <property type="project" value="UniProtKB-UniRule"/>
</dbReference>
<comment type="function">
    <text evidence="6">Catalyzes the thiamine diphosphate-dependent decarboxylation of 2-oxoglutarate and the subsequent addition of the resulting succinic semialdehyde-thiamine pyrophosphate anion to isochorismate to yield 2-succinyl-5-enolpyruvyl-6-hydroxy-3-cyclohexene-1-carboxylate (SEPHCHC).</text>
</comment>
<dbReference type="UniPathway" id="UPA01057">
    <property type="reaction ID" value="UER00164"/>
</dbReference>
<keyword evidence="2 6" id="KW-0479">Metal-binding</keyword>
<feature type="domain" description="Thiamine pyrophosphate enzyme N-terminal TPP-binding" evidence="7">
    <location>
        <begin position="18"/>
        <end position="127"/>
    </location>
</feature>
<comment type="subunit">
    <text evidence="6">Homodimer.</text>
</comment>
<evidence type="ECO:0000256" key="6">
    <source>
        <dbReference type="HAMAP-Rule" id="MF_01659"/>
    </source>
</evidence>
<dbReference type="InterPro" id="IPR029061">
    <property type="entry name" value="THDP-binding"/>
</dbReference>
<dbReference type="PANTHER" id="PTHR42916">
    <property type="entry name" value="2-SUCCINYL-5-ENOLPYRUVYL-6-HYDROXY-3-CYCLOHEXENE-1-CARBOXYLATE SYNTHASE"/>
    <property type="match status" value="1"/>
</dbReference>
<dbReference type="Proteomes" id="UP000185478">
    <property type="component" value="Chromosome"/>
</dbReference>
<comment type="pathway">
    <text evidence="6">Quinol/quinone metabolism; menaquinone biosynthesis.</text>
</comment>
<evidence type="ECO:0000256" key="3">
    <source>
        <dbReference type="ARBA" id="ARBA00022842"/>
    </source>
</evidence>
<evidence type="ECO:0000313" key="9">
    <source>
        <dbReference type="Proteomes" id="UP000185478"/>
    </source>
</evidence>
<dbReference type="NCBIfam" id="TIGR00173">
    <property type="entry name" value="menD"/>
    <property type="match status" value="1"/>
</dbReference>
<keyword evidence="9" id="KW-1185">Reference proteome</keyword>
<dbReference type="EMBL" id="CP009245">
    <property type="protein sequence ID" value="APT83970.1"/>
    <property type="molecule type" value="Genomic_DNA"/>
</dbReference>
<evidence type="ECO:0000256" key="5">
    <source>
        <dbReference type="ARBA" id="ARBA00023211"/>
    </source>
</evidence>
<gene>
    <name evidence="6" type="primary">menD</name>
    <name evidence="8" type="ORF">CAQU_01535</name>
</gene>
<comment type="pathway">
    <text evidence="6">Quinol/quinone metabolism; 1,4-dihydroxy-2-naphthoate biosynthesis; 1,4-dihydroxy-2-naphthoate from chorismate: step 2/7.</text>
</comment>
<accession>A0A1L7CDM9</accession>
<comment type="similarity">
    <text evidence="6">Belongs to the TPP enzyme family. MenD subfamily.</text>
</comment>
<dbReference type="AlphaFoldDB" id="A0A1L7CDM9"/>
<name>A0A1L7CDM9_9CORY</name>
<sequence>MTSTPQQPTSVLRAITVVNELLRAGTTDVFLCPGSRNAPLSLALAAASGITLHTRLDERSASFAALGMARVQHRHVAIVMTSGTAVANAMPAMIEAHYADIPLVVISADRPARLHGTGASQTIEQAQLFHGYAHEITIDATADIDATAAATAAALAAAPRVHLNIEFDEPLVGTELPTAADYTANTPPRHAPRRWDTDHGTTTIDLSENTLVIAGDGAFDVPGLEDVPTIAEPSAPAPYRPIHPLAAAFFTKESISAEGYVVNTKPRRIIIVGHPTLHRSVLTLITDPDIDIVVLSRSAEITRPEGRDVTVASRLTVTGEIDKQWLKICEAASGLGAGSVRDTLEDDAYGFTGLHAAAAVADTLGDGDTLLIGASNPVRDMSLVGLPFSGVATHTPRGAAGIDGTVSQAFGIALATQQLHPGELRAPRTIALLGDVTFLHDIGGLLTPTNSPRPNNLTIVVANDNGGGIFETLEVGADPLREHFEQCFGTPHNTTIAALCDAYGITHHKAENLRELIDALIDTTDIGDGITVIEAVVTRDTRRALHQALAQKVH</sequence>
<dbReference type="GO" id="GO:0030145">
    <property type="term" value="F:manganese ion binding"/>
    <property type="evidence" value="ECO:0007669"/>
    <property type="project" value="UniProtKB-UniRule"/>
</dbReference>
<dbReference type="GO" id="GO:0000287">
    <property type="term" value="F:magnesium ion binding"/>
    <property type="evidence" value="ECO:0007669"/>
    <property type="project" value="UniProtKB-UniRule"/>
</dbReference>
<keyword evidence="4 6" id="KW-0786">Thiamine pyrophosphate</keyword>
<dbReference type="CDD" id="cd02009">
    <property type="entry name" value="TPP_SHCHC_synthase"/>
    <property type="match status" value="1"/>
</dbReference>
<keyword evidence="5 6" id="KW-0464">Manganese</keyword>
<evidence type="ECO:0000313" key="8">
    <source>
        <dbReference type="EMBL" id="APT83970.1"/>
    </source>
</evidence>
<evidence type="ECO:0000256" key="2">
    <source>
        <dbReference type="ARBA" id="ARBA00022723"/>
    </source>
</evidence>
<dbReference type="Pfam" id="PF02776">
    <property type="entry name" value="TPP_enzyme_N"/>
    <property type="match status" value="1"/>
</dbReference>